<dbReference type="Pfam" id="PF07690">
    <property type="entry name" value="MFS_1"/>
    <property type="match status" value="1"/>
</dbReference>
<dbReference type="EMBL" id="LWBP01000112">
    <property type="protein sequence ID" value="OQP62920.1"/>
    <property type="molecule type" value="Genomic_DNA"/>
</dbReference>
<feature type="transmembrane region" description="Helical" evidence="6">
    <location>
        <begin position="384"/>
        <end position="404"/>
    </location>
</feature>
<evidence type="ECO:0000256" key="4">
    <source>
        <dbReference type="ARBA" id="ARBA00022989"/>
    </source>
</evidence>
<keyword evidence="4 6" id="KW-1133">Transmembrane helix</keyword>
<evidence type="ECO:0000256" key="3">
    <source>
        <dbReference type="ARBA" id="ARBA00022692"/>
    </source>
</evidence>
<dbReference type="CDD" id="cd17324">
    <property type="entry name" value="MFS_NepI_like"/>
    <property type="match status" value="1"/>
</dbReference>
<evidence type="ECO:0000256" key="2">
    <source>
        <dbReference type="ARBA" id="ARBA00022475"/>
    </source>
</evidence>
<dbReference type="InterPro" id="IPR020846">
    <property type="entry name" value="MFS_dom"/>
</dbReference>
<feature type="transmembrane region" description="Helical" evidence="6">
    <location>
        <begin position="223"/>
        <end position="241"/>
    </location>
</feature>
<keyword evidence="5 6" id="KW-0472">Membrane</keyword>
<accession>A0A1V9FX73</accession>
<keyword evidence="3 6" id="KW-0812">Transmembrane</keyword>
<feature type="transmembrane region" description="Helical" evidence="6">
    <location>
        <begin position="145"/>
        <end position="167"/>
    </location>
</feature>
<feature type="transmembrane region" description="Helical" evidence="6">
    <location>
        <begin position="112"/>
        <end position="133"/>
    </location>
</feature>
<dbReference type="AlphaFoldDB" id="A0A1V9FX73"/>
<evidence type="ECO:0000313" key="9">
    <source>
        <dbReference type="Proteomes" id="UP000192276"/>
    </source>
</evidence>
<dbReference type="GO" id="GO:0022857">
    <property type="term" value="F:transmembrane transporter activity"/>
    <property type="evidence" value="ECO:0007669"/>
    <property type="project" value="InterPro"/>
</dbReference>
<evidence type="ECO:0000313" key="8">
    <source>
        <dbReference type="EMBL" id="OQP62920.1"/>
    </source>
</evidence>
<dbReference type="PROSITE" id="PS50850">
    <property type="entry name" value="MFS"/>
    <property type="match status" value="1"/>
</dbReference>
<dbReference type="InterPro" id="IPR011701">
    <property type="entry name" value="MFS"/>
</dbReference>
<name>A0A1V9FX73_9BACT</name>
<keyword evidence="9" id="KW-1185">Reference proteome</keyword>
<dbReference type="InterPro" id="IPR050189">
    <property type="entry name" value="MFS_Efflux_Transporters"/>
</dbReference>
<dbReference type="InterPro" id="IPR036259">
    <property type="entry name" value="MFS_trans_sf"/>
</dbReference>
<feature type="transmembrane region" description="Helical" evidence="6">
    <location>
        <begin position="20"/>
        <end position="45"/>
    </location>
</feature>
<organism evidence="8 9">
    <name type="scientific">Niastella populi</name>
    <dbReference type="NCBI Taxonomy" id="550983"/>
    <lineage>
        <taxon>Bacteria</taxon>
        <taxon>Pseudomonadati</taxon>
        <taxon>Bacteroidota</taxon>
        <taxon>Chitinophagia</taxon>
        <taxon>Chitinophagales</taxon>
        <taxon>Chitinophagaceae</taxon>
        <taxon>Niastella</taxon>
    </lineage>
</organism>
<dbReference type="GO" id="GO:0005886">
    <property type="term" value="C:plasma membrane"/>
    <property type="evidence" value="ECO:0007669"/>
    <property type="project" value="UniProtKB-SubCell"/>
</dbReference>
<feature type="transmembrane region" description="Helical" evidence="6">
    <location>
        <begin position="287"/>
        <end position="307"/>
    </location>
</feature>
<reference evidence="9" key="1">
    <citation type="submission" date="2016-04" db="EMBL/GenBank/DDBJ databases">
        <authorList>
            <person name="Chen L."/>
            <person name="Zhuang W."/>
            <person name="Wang G."/>
        </authorList>
    </citation>
    <scope>NUCLEOTIDE SEQUENCE [LARGE SCALE GENOMIC DNA]</scope>
    <source>
        <strain evidence="9">208</strain>
    </source>
</reference>
<feature type="transmembrane region" description="Helical" evidence="6">
    <location>
        <begin position="57"/>
        <end position="75"/>
    </location>
</feature>
<keyword evidence="2" id="KW-1003">Cell membrane</keyword>
<protein>
    <submittedName>
        <fullName evidence="8">MFS transporter</fullName>
    </submittedName>
</protein>
<evidence type="ECO:0000256" key="1">
    <source>
        <dbReference type="ARBA" id="ARBA00004651"/>
    </source>
</evidence>
<dbReference type="PANTHER" id="PTHR43124:SF3">
    <property type="entry name" value="CHLORAMPHENICOL EFFLUX PUMP RV0191"/>
    <property type="match status" value="1"/>
</dbReference>
<sequence length="432" mass="46334">MNQTNLTKPAKPSFSGYEVFVIAILAFLQFTVILDFMVMSPLGAIIRPQLKITPAQFGIAVSAYAISAGVSGLLAAGFADRFDRKKLLIFFYTGFLIGTALCAMAPNYYFLLGARIVTGLFGGVIGSVSMAIVTDLFRMEVRGRVMGFIQMAFAASQVLGLPIGLYLANKFAWHAPFWMIVIAGIIPGIIIALKMKPVNAHLALQNNHNAFVHMRKTVSNPNYLLAFLTTTLLATGGFMLMPFGSDFSIRNLGIRQEDLPVLYGVSGVFSFVFGPLTGYLGDKLGKYSVFAGGSILTMIMVAIYTNLGVTPLAVVISINVLMFAGVLARMATSTALVSAIPQPQDRGAFMSINSSVQQFAGGLAAFVAGQVITEGPDQKLQHYSTLGIIVIASMLVVMVMLYFVNKQVAGKMAGVGAHKETSKEPVEAFVIE</sequence>
<dbReference type="STRING" id="550983.A4R26_17210"/>
<evidence type="ECO:0000259" key="7">
    <source>
        <dbReference type="PROSITE" id="PS50850"/>
    </source>
</evidence>
<feature type="domain" description="Major facilitator superfamily (MFS) profile" evidence="7">
    <location>
        <begin position="21"/>
        <end position="409"/>
    </location>
</feature>
<feature type="transmembrane region" description="Helical" evidence="6">
    <location>
        <begin position="261"/>
        <end position="280"/>
    </location>
</feature>
<feature type="transmembrane region" description="Helical" evidence="6">
    <location>
        <begin position="313"/>
        <end position="340"/>
    </location>
</feature>
<comment type="caution">
    <text evidence="8">The sequence shown here is derived from an EMBL/GenBank/DDBJ whole genome shotgun (WGS) entry which is preliminary data.</text>
</comment>
<dbReference type="RefSeq" id="WP_081163799.1">
    <property type="nucleotide sequence ID" value="NZ_LWBP01000112.1"/>
</dbReference>
<proteinExistence type="predicted"/>
<feature type="transmembrane region" description="Helical" evidence="6">
    <location>
        <begin position="173"/>
        <end position="193"/>
    </location>
</feature>
<dbReference type="OrthoDB" id="9812221at2"/>
<evidence type="ECO:0000256" key="5">
    <source>
        <dbReference type="ARBA" id="ARBA00023136"/>
    </source>
</evidence>
<feature type="transmembrane region" description="Helical" evidence="6">
    <location>
        <begin position="87"/>
        <end position="106"/>
    </location>
</feature>
<feature type="transmembrane region" description="Helical" evidence="6">
    <location>
        <begin position="352"/>
        <end position="372"/>
    </location>
</feature>
<dbReference type="PANTHER" id="PTHR43124">
    <property type="entry name" value="PURINE EFFLUX PUMP PBUE"/>
    <property type="match status" value="1"/>
</dbReference>
<dbReference type="SUPFAM" id="SSF103473">
    <property type="entry name" value="MFS general substrate transporter"/>
    <property type="match status" value="1"/>
</dbReference>
<evidence type="ECO:0000256" key="6">
    <source>
        <dbReference type="SAM" id="Phobius"/>
    </source>
</evidence>
<dbReference type="Gene3D" id="1.20.1250.20">
    <property type="entry name" value="MFS general substrate transporter like domains"/>
    <property type="match status" value="1"/>
</dbReference>
<comment type="subcellular location">
    <subcellularLocation>
        <location evidence="1">Cell membrane</location>
        <topology evidence="1">Multi-pass membrane protein</topology>
    </subcellularLocation>
</comment>
<dbReference type="Proteomes" id="UP000192276">
    <property type="component" value="Unassembled WGS sequence"/>
</dbReference>
<gene>
    <name evidence="8" type="ORF">A4R26_17210</name>
</gene>